<keyword evidence="2" id="KW-0812">Transmembrane</keyword>
<dbReference type="AlphaFoldDB" id="A0A516Q0D9"/>
<dbReference type="InterPro" id="IPR018723">
    <property type="entry name" value="DUF2254_membrane"/>
</dbReference>
<evidence type="ECO:0000313" key="3">
    <source>
        <dbReference type="EMBL" id="QDP96906.1"/>
    </source>
</evidence>
<feature type="region of interest" description="Disordered" evidence="1">
    <location>
        <begin position="411"/>
        <end position="438"/>
    </location>
</feature>
<dbReference type="EMBL" id="CP041692">
    <property type="protein sequence ID" value="QDP96906.1"/>
    <property type="molecule type" value="Genomic_DNA"/>
</dbReference>
<keyword evidence="2" id="KW-1133">Transmembrane helix</keyword>
<protein>
    <submittedName>
        <fullName evidence="3">DUF2254 domain-containing protein</fullName>
    </submittedName>
</protein>
<dbReference type="KEGG" id="mik:FOE78_14150"/>
<gene>
    <name evidence="3" type="ORF">FOE78_14150</name>
</gene>
<dbReference type="Pfam" id="PF10011">
    <property type="entry name" value="DUF2254"/>
    <property type="match status" value="1"/>
</dbReference>
<reference evidence="3 4" key="1">
    <citation type="submission" date="2019-07" db="EMBL/GenBank/DDBJ databases">
        <title>Microlunatus dokdonensis sp. nov. isolated from the rhizospheric soil of the wild plant Elymus tsukushiensis.</title>
        <authorList>
            <person name="Ghim S.-Y."/>
            <person name="Hwang Y.-J."/>
            <person name="Son J.-S."/>
            <person name="Shin J.-H."/>
        </authorList>
    </citation>
    <scope>NUCLEOTIDE SEQUENCE [LARGE SCALE GENOMIC DNA]</scope>
    <source>
        <strain evidence="3 4">KUDC0627</strain>
    </source>
</reference>
<dbReference type="OrthoDB" id="2955631at2"/>
<evidence type="ECO:0000256" key="2">
    <source>
        <dbReference type="SAM" id="Phobius"/>
    </source>
</evidence>
<feature type="transmembrane region" description="Helical" evidence="2">
    <location>
        <begin position="104"/>
        <end position="122"/>
    </location>
</feature>
<sequence>MDAVSWAVRFRIRQQVRQSLWAVPLLGAIAGVVVSRIDVALEGRWQLPAGWSYSSGTASSVLAAIAGAMVGLLGLVVTITVLVVQMATGTLSARFMRLWYRDRVQKITLAAFTATFTFSYALLRRIEPDSVPDIGVSAAGVAVTLDLILLLVYVDRFLHMLRPVAVAAAMAQAGLRIIRLMGDRSQVPYGESGNGSAGTLGRRKPDVRVRAGQSGAIQAVHTEGLVRWATRHSAVCVLPHAVGDFVIEGGVVVDVYGVAGTKEARRLRGMVALGHERTIDQDPAFALRIMVDIAIRALSPAVNDPTTATQLINHIGAFLTRIGSSETATRRIWLDPAARLRLVIPSRTWEDYLQLGVSEIRLYGVTSAQTSRRLRAMLSDLAEQVPADRRPAVAHQLTVLDRVVASSVSDPDDRRLALGQDEQGIGGAGRHTAVDRSG</sequence>
<feature type="transmembrane region" description="Helical" evidence="2">
    <location>
        <begin position="61"/>
        <end position="84"/>
    </location>
</feature>
<feature type="transmembrane region" description="Helical" evidence="2">
    <location>
        <begin position="20"/>
        <end position="41"/>
    </location>
</feature>
<organism evidence="3 4">
    <name type="scientific">Microlunatus elymi</name>
    <dbReference type="NCBI Taxonomy" id="2596828"/>
    <lineage>
        <taxon>Bacteria</taxon>
        <taxon>Bacillati</taxon>
        <taxon>Actinomycetota</taxon>
        <taxon>Actinomycetes</taxon>
        <taxon>Propionibacteriales</taxon>
        <taxon>Propionibacteriaceae</taxon>
        <taxon>Microlunatus</taxon>
    </lineage>
</organism>
<name>A0A516Q0D9_9ACTN</name>
<feature type="transmembrane region" description="Helical" evidence="2">
    <location>
        <begin position="134"/>
        <end position="154"/>
    </location>
</feature>
<keyword evidence="4" id="KW-1185">Reference proteome</keyword>
<keyword evidence="2" id="KW-0472">Membrane</keyword>
<evidence type="ECO:0000256" key="1">
    <source>
        <dbReference type="SAM" id="MobiDB-lite"/>
    </source>
</evidence>
<dbReference type="Proteomes" id="UP000319263">
    <property type="component" value="Chromosome"/>
</dbReference>
<proteinExistence type="predicted"/>
<accession>A0A516Q0D9</accession>
<evidence type="ECO:0000313" key="4">
    <source>
        <dbReference type="Proteomes" id="UP000319263"/>
    </source>
</evidence>